<organism evidence="1 2">
    <name type="scientific">Shewanella algae</name>
    <dbReference type="NCBI Taxonomy" id="38313"/>
    <lineage>
        <taxon>Bacteria</taxon>
        <taxon>Pseudomonadati</taxon>
        <taxon>Pseudomonadota</taxon>
        <taxon>Gammaproteobacteria</taxon>
        <taxon>Alteromonadales</taxon>
        <taxon>Shewanellaceae</taxon>
        <taxon>Shewanella</taxon>
    </lineage>
</organism>
<dbReference type="InterPro" id="IPR021379">
    <property type="entry name" value="DUF3012"/>
</dbReference>
<dbReference type="OrthoDB" id="5609437at2"/>
<reference evidence="1 2" key="1">
    <citation type="submission" date="2018-06" db="EMBL/GenBank/DDBJ databases">
        <authorList>
            <consortium name="Pathogen Informatics"/>
            <person name="Doyle S."/>
        </authorList>
    </citation>
    <scope>NUCLEOTIDE SEQUENCE [LARGE SCALE GENOMIC DNA]</scope>
    <source>
        <strain evidence="1 2">NCTC10738</strain>
    </source>
</reference>
<dbReference type="GeneID" id="88623792"/>
<sequence length="58" mass="6153">MSLSKIFAASLALAFAAGLSACAPEVGSEAWCKQMDEKPKGDWSANEAADYAKHCVFK</sequence>
<dbReference type="PROSITE" id="PS51257">
    <property type="entry name" value="PROKAR_LIPOPROTEIN"/>
    <property type="match status" value="1"/>
</dbReference>
<evidence type="ECO:0000313" key="2">
    <source>
        <dbReference type="Proteomes" id="UP000254069"/>
    </source>
</evidence>
<name>A0A1S2U043_9GAMM</name>
<dbReference type="AlphaFoldDB" id="A0A1S2U043"/>
<accession>A0A1S2U043</accession>
<dbReference type="EMBL" id="UGYO01000001">
    <property type="protein sequence ID" value="SUI56489.1"/>
    <property type="molecule type" value="Genomic_DNA"/>
</dbReference>
<proteinExistence type="predicted"/>
<dbReference type="Pfam" id="PF11216">
    <property type="entry name" value="DUF3012"/>
    <property type="match status" value="1"/>
</dbReference>
<gene>
    <name evidence="1" type="ORF">NCTC10738_01150</name>
</gene>
<dbReference type="Proteomes" id="UP000254069">
    <property type="component" value="Unassembled WGS sequence"/>
</dbReference>
<dbReference type="RefSeq" id="WP_039034819.1">
    <property type="nucleotide sequence ID" value="NZ_AP024609.1"/>
</dbReference>
<dbReference type="STRING" id="38313.GCA_000947195_00460"/>
<evidence type="ECO:0000313" key="1">
    <source>
        <dbReference type="EMBL" id="SUI56489.1"/>
    </source>
</evidence>
<protein>
    <submittedName>
        <fullName evidence="1">Protein of uncharacterized function (DUF3012)</fullName>
    </submittedName>
</protein>
<dbReference type="KEGG" id="salg:BS332_09840"/>
<keyword evidence="2" id="KW-1185">Reference proteome</keyword>
<accession>A0A379Z6Z3</accession>